<dbReference type="Pfam" id="PF22493">
    <property type="entry name" value="PUF_NOP9"/>
    <property type="match status" value="1"/>
</dbReference>
<gene>
    <name evidence="10" type="ORF">FB567DRAFT_586515</name>
</gene>
<reference evidence="10" key="1">
    <citation type="journal article" date="2021" name="Nat. Commun.">
        <title>Genetic determinants of endophytism in the Arabidopsis root mycobiome.</title>
        <authorList>
            <person name="Mesny F."/>
            <person name="Miyauchi S."/>
            <person name="Thiergart T."/>
            <person name="Pickel B."/>
            <person name="Atanasova L."/>
            <person name="Karlsson M."/>
            <person name="Huettel B."/>
            <person name="Barry K.W."/>
            <person name="Haridas S."/>
            <person name="Chen C."/>
            <person name="Bauer D."/>
            <person name="Andreopoulos W."/>
            <person name="Pangilinan J."/>
            <person name="LaButti K."/>
            <person name="Riley R."/>
            <person name="Lipzen A."/>
            <person name="Clum A."/>
            <person name="Drula E."/>
            <person name="Henrissat B."/>
            <person name="Kohler A."/>
            <person name="Grigoriev I.V."/>
            <person name="Martin F.M."/>
            <person name="Hacquard S."/>
        </authorList>
    </citation>
    <scope>NUCLEOTIDE SEQUENCE</scope>
    <source>
        <strain evidence="10">MPI-SDFR-AT-0120</strain>
    </source>
</reference>
<dbReference type="GO" id="GO:0005737">
    <property type="term" value="C:cytoplasm"/>
    <property type="evidence" value="ECO:0007669"/>
    <property type="project" value="TreeGrafter"/>
</dbReference>
<feature type="compositionally biased region" description="Polar residues" evidence="9">
    <location>
        <begin position="640"/>
        <end position="668"/>
    </location>
</feature>
<dbReference type="PANTHER" id="PTHR45677">
    <property type="entry name" value="GLUTAMATE DECARBOXYLASE-RELATED"/>
    <property type="match status" value="1"/>
</dbReference>
<keyword evidence="10" id="KW-0808">Transferase</keyword>
<comment type="cofactor">
    <cofactor evidence="1 8">
        <name>pyridoxal 5'-phosphate</name>
        <dbReference type="ChEBI" id="CHEBI:597326"/>
    </cofactor>
</comment>
<keyword evidence="5 8" id="KW-0663">Pyridoxal phosphate</keyword>
<protein>
    <submittedName>
        <fullName evidence="10">Pyridoxal phosphate-dependent transferase</fullName>
    </submittedName>
</protein>
<dbReference type="SMART" id="SM00025">
    <property type="entry name" value="Pumilio"/>
    <property type="match status" value="6"/>
</dbReference>
<dbReference type="Gene3D" id="1.25.10.10">
    <property type="entry name" value="Leucine-rich Repeat Variant"/>
    <property type="match status" value="2"/>
</dbReference>
<proteinExistence type="inferred from homology"/>
<evidence type="ECO:0000256" key="1">
    <source>
        <dbReference type="ARBA" id="ARBA00001933"/>
    </source>
</evidence>
<dbReference type="GO" id="GO:0016740">
    <property type="term" value="F:transferase activity"/>
    <property type="evidence" value="ECO:0007669"/>
    <property type="project" value="UniProtKB-KW"/>
</dbReference>
<feature type="compositionally biased region" description="Basic residues" evidence="9">
    <location>
        <begin position="1"/>
        <end position="18"/>
    </location>
</feature>
<dbReference type="InterPro" id="IPR002129">
    <property type="entry name" value="PyrdxlP-dep_de-COase"/>
</dbReference>
<dbReference type="InterPro" id="IPR015421">
    <property type="entry name" value="PyrdxlP-dep_Trfase_major"/>
</dbReference>
<feature type="region of interest" description="Disordered" evidence="9">
    <location>
        <begin position="640"/>
        <end position="669"/>
    </location>
</feature>
<feature type="region of interest" description="Disordered" evidence="9">
    <location>
        <begin position="1"/>
        <end position="51"/>
    </location>
</feature>
<keyword evidence="3" id="KW-0677">Repeat</keyword>
<evidence type="ECO:0000313" key="11">
    <source>
        <dbReference type="Proteomes" id="UP000813461"/>
    </source>
</evidence>
<dbReference type="Pfam" id="PF00282">
    <property type="entry name" value="Pyridoxal_deC"/>
    <property type="match status" value="1"/>
</dbReference>
<evidence type="ECO:0000256" key="3">
    <source>
        <dbReference type="ARBA" id="ARBA00022737"/>
    </source>
</evidence>
<dbReference type="GO" id="GO:0016831">
    <property type="term" value="F:carboxy-lyase activity"/>
    <property type="evidence" value="ECO:0007669"/>
    <property type="project" value="UniProtKB-KW"/>
</dbReference>
<dbReference type="GO" id="GO:0030170">
    <property type="term" value="F:pyridoxal phosphate binding"/>
    <property type="evidence" value="ECO:0007669"/>
    <property type="project" value="InterPro"/>
</dbReference>
<dbReference type="OrthoDB" id="392571at2759"/>
<evidence type="ECO:0000256" key="5">
    <source>
        <dbReference type="ARBA" id="ARBA00022898"/>
    </source>
</evidence>
<comment type="function">
    <text evidence="7">RNA-binding nucleolar protein required for pre-rRNA processing. Involved in production of 18S rRNA and assembly of small ribosomal subunit.</text>
</comment>
<name>A0A8K0RH08_9PLEO</name>
<feature type="modified residue" description="N6-(pyridoxal phosphate)lysine" evidence="8">
    <location>
        <position position="1014"/>
    </location>
</feature>
<dbReference type="SUPFAM" id="SSF48371">
    <property type="entry name" value="ARM repeat"/>
    <property type="match status" value="1"/>
</dbReference>
<evidence type="ECO:0000256" key="2">
    <source>
        <dbReference type="ARBA" id="ARBA00009533"/>
    </source>
</evidence>
<comment type="caution">
    <text evidence="10">The sequence shown here is derived from an EMBL/GenBank/DDBJ whole genome shotgun (WGS) entry which is preliminary data.</text>
</comment>
<evidence type="ECO:0000256" key="6">
    <source>
        <dbReference type="ARBA" id="ARBA00023239"/>
    </source>
</evidence>
<dbReference type="InterPro" id="IPR011989">
    <property type="entry name" value="ARM-like"/>
</dbReference>
<dbReference type="GO" id="GO:0003723">
    <property type="term" value="F:RNA binding"/>
    <property type="evidence" value="ECO:0007669"/>
    <property type="project" value="InterPro"/>
</dbReference>
<keyword evidence="6" id="KW-0456">Lyase</keyword>
<evidence type="ECO:0000256" key="4">
    <source>
        <dbReference type="ARBA" id="ARBA00022793"/>
    </source>
</evidence>
<dbReference type="InterPro" id="IPR016024">
    <property type="entry name" value="ARM-type_fold"/>
</dbReference>
<sequence>MPREHKKARGRRDEKKRKRDGDDGDATSKRARNNDDVESLENGEPLLHHEAVDVTRPGQVQFYGMLDDDEQEYFKRADEMLELNQFDDPDARTLFLESVYKEADGKELKIANSQSCSRLLERLILLSSPDQLKNLFQKFSGHFLNLVQHRFASHCCEALFIHAAPVVTLELAEPKTLQTPPSSDPDAVLVSMESLFIYTLTELEEHISFLMTDRFASHVLRVLLVVLSGAPLEKEKEKNKSVLQSKRKEKVGIAGTDKGQDWVLEKRPVPQSFLEALEKTINACASTLDSANLRLLATHPLGNPTLQLLLKLELSHFGKSRAKDENSIIHKLLPDNPIAEGTESATFINGLVYDTIGSRLLETIIESAPGKLFKSIYAEFFRERMGSLARNEIAGYVAGKVLERLGKDDLEEAMRQIVDQIPSLVERNRTAIIKTLIERCVARDINTAPIKAQLEAAYGGSNGFEVTRILRVSESPAEEGKQNSKHDHSPEKVHGSLLAQAMMAADGPLGDLVFDSLARLSPELSVQLARDPTASRTLQAALTAQHATVIFRRKMIQQFYGHVGELALDPAASRVIDAIWDGTHGLAFIRERIAEELAENENSLRESFVGRAVWRNWRMDLYKRKRGDWVKQSRYTAGNDGFQSFPESNGDSSATPPHQPHHSQNQKAGRQLTAIELARQKHAAKAAEAMKREAQVDKKIRKERKERHLLTAIQALIVPFIAAADEDAKTKHTGHGLQIQGGGPRTTLVEHHPPKKLESILQDELEIKETASGREGLLSLVENILKYSVNTWDQGFLDKLYGSTNAVGLVSELLLATLNTNAHVYQVSPVLTLVEKRTTKYLASLFNLPSSTSGGISQPGGSASNATAIVVARNTLYPDTKTDGNGDRKFTLFTSAHGHYSVEKAANLYGLGSKNVIPVPVDDVGRIIPTEFERLLEESKTRGETPFFLNATAGTTVLGSFDPFDALSDICKRHNMWLHIDGSWGGPVIFSAEHASQRLAGAHLADSITINPHKMLGVPMTCSFLLGADMNKFYRALTLPAGYLFHNAPGTNAEDIYDLADLTPQCGRRGDALKFFLALQYYGSQHFKQVVKNGYSNAEYLLAALQENGNFVTISPEPLPCMQVCFYYAKGQKLGNDSKLNSKITADIATRLISRGFMIDYAPGNKGEFFRVVVNGGTRKGTLDGLIKALEETAQALGY</sequence>
<evidence type="ECO:0000256" key="9">
    <source>
        <dbReference type="SAM" id="MobiDB-lite"/>
    </source>
</evidence>
<evidence type="ECO:0000256" key="8">
    <source>
        <dbReference type="PIRSR" id="PIRSR602129-50"/>
    </source>
</evidence>
<evidence type="ECO:0000313" key="10">
    <source>
        <dbReference type="EMBL" id="KAH7095188.1"/>
    </source>
</evidence>
<dbReference type="Gene3D" id="3.40.640.10">
    <property type="entry name" value="Type I PLP-dependent aspartate aminotransferase-like (Major domain)"/>
    <property type="match status" value="1"/>
</dbReference>
<dbReference type="AlphaFoldDB" id="A0A8K0RH08"/>
<keyword evidence="4" id="KW-0210">Decarboxylase</keyword>
<dbReference type="EMBL" id="JAGMVJ010000001">
    <property type="protein sequence ID" value="KAH7095188.1"/>
    <property type="molecule type" value="Genomic_DNA"/>
</dbReference>
<evidence type="ECO:0000256" key="7">
    <source>
        <dbReference type="ARBA" id="ARBA00024893"/>
    </source>
</evidence>
<accession>A0A8K0RH08</accession>
<feature type="compositionally biased region" description="Basic and acidic residues" evidence="9">
    <location>
        <begin position="26"/>
        <end position="35"/>
    </location>
</feature>
<dbReference type="Gene3D" id="3.90.1150.170">
    <property type="match status" value="1"/>
</dbReference>
<dbReference type="Proteomes" id="UP000813461">
    <property type="component" value="Unassembled WGS sequence"/>
</dbReference>
<dbReference type="SUPFAM" id="SSF53383">
    <property type="entry name" value="PLP-dependent transferases"/>
    <property type="match status" value="1"/>
</dbReference>
<keyword evidence="11" id="KW-1185">Reference proteome</keyword>
<dbReference type="PANTHER" id="PTHR45677:SF8">
    <property type="entry name" value="CYSTEINE SULFINIC ACID DECARBOXYLASE"/>
    <property type="match status" value="1"/>
</dbReference>
<comment type="similarity">
    <text evidence="2">Belongs to the group II decarboxylase family.</text>
</comment>
<dbReference type="InterPro" id="IPR001313">
    <property type="entry name" value="Pumilio_RNA-bd_rpt"/>
</dbReference>
<organism evidence="10 11">
    <name type="scientific">Paraphoma chrysanthemicola</name>
    <dbReference type="NCBI Taxonomy" id="798071"/>
    <lineage>
        <taxon>Eukaryota</taxon>
        <taxon>Fungi</taxon>
        <taxon>Dikarya</taxon>
        <taxon>Ascomycota</taxon>
        <taxon>Pezizomycotina</taxon>
        <taxon>Dothideomycetes</taxon>
        <taxon>Pleosporomycetidae</taxon>
        <taxon>Pleosporales</taxon>
        <taxon>Pleosporineae</taxon>
        <taxon>Phaeosphaeriaceae</taxon>
        <taxon>Paraphoma</taxon>
    </lineage>
</organism>
<dbReference type="GO" id="GO:0019752">
    <property type="term" value="P:carboxylic acid metabolic process"/>
    <property type="evidence" value="ECO:0007669"/>
    <property type="project" value="InterPro"/>
</dbReference>
<dbReference type="InterPro" id="IPR015424">
    <property type="entry name" value="PyrdxlP-dep_Trfase"/>
</dbReference>